<evidence type="ECO:0000313" key="4">
    <source>
        <dbReference type="Proteomes" id="UP000233551"/>
    </source>
</evidence>
<dbReference type="AlphaFoldDB" id="A0A2I0HPL6"/>
<feature type="region of interest" description="Disordered" evidence="1">
    <location>
        <begin position="234"/>
        <end position="253"/>
    </location>
</feature>
<dbReference type="InterPro" id="IPR009060">
    <property type="entry name" value="UBA-like_sf"/>
</dbReference>
<evidence type="ECO:0000256" key="1">
    <source>
        <dbReference type="SAM" id="MobiDB-lite"/>
    </source>
</evidence>
<dbReference type="PANTHER" id="PTHR46445:SF7">
    <property type="entry name" value="GBF-INTERACTING PROTEIN 1 N-TERMINAL DOMAIN-CONTAINING PROTEIN"/>
    <property type="match status" value="1"/>
</dbReference>
<feature type="domain" description="GBF-interacting protein 1 N-terminal" evidence="2">
    <location>
        <begin position="6"/>
        <end position="47"/>
    </location>
</feature>
<feature type="region of interest" description="Disordered" evidence="1">
    <location>
        <begin position="91"/>
        <end position="205"/>
    </location>
</feature>
<feature type="compositionally biased region" description="Basic and acidic residues" evidence="1">
    <location>
        <begin position="234"/>
        <end position="248"/>
    </location>
</feature>
<gene>
    <name evidence="3" type="ORF">CRG98_045994</name>
</gene>
<feature type="compositionally biased region" description="Polar residues" evidence="1">
    <location>
        <begin position="164"/>
        <end position="198"/>
    </location>
</feature>
<protein>
    <recommendedName>
        <fullName evidence="2">GBF-interacting protein 1 N-terminal domain-containing protein</fullName>
    </recommendedName>
</protein>
<proteinExistence type="predicted"/>
<evidence type="ECO:0000313" key="3">
    <source>
        <dbReference type="EMBL" id="PKI33638.1"/>
    </source>
</evidence>
<dbReference type="EMBL" id="PGOL01006509">
    <property type="protein sequence ID" value="PKI33638.1"/>
    <property type="molecule type" value="Genomic_DNA"/>
</dbReference>
<dbReference type="InterPro" id="IPR009719">
    <property type="entry name" value="GIP1_N"/>
</dbReference>
<feature type="compositionally biased region" description="Basic and acidic residues" evidence="1">
    <location>
        <begin position="91"/>
        <end position="105"/>
    </location>
</feature>
<organism evidence="3 4">
    <name type="scientific">Punica granatum</name>
    <name type="common">Pomegranate</name>
    <dbReference type="NCBI Taxonomy" id="22663"/>
    <lineage>
        <taxon>Eukaryota</taxon>
        <taxon>Viridiplantae</taxon>
        <taxon>Streptophyta</taxon>
        <taxon>Embryophyta</taxon>
        <taxon>Tracheophyta</taxon>
        <taxon>Spermatophyta</taxon>
        <taxon>Magnoliopsida</taxon>
        <taxon>eudicotyledons</taxon>
        <taxon>Gunneridae</taxon>
        <taxon>Pentapetalae</taxon>
        <taxon>rosids</taxon>
        <taxon>malvids</taxon>
        <taxon>Myrtales</taxon>
        <taxon>Lythraceae</taxon>
        <taxon>Punica</taxon>
    </lineage>
</organism>
<comment type="caution">
    <text evidence="3">The sequence shown here is derived from an EMBL/GenBank/DDBJ whole genome shotgun (WGS) entry which is preliminary data.</text>
</comment>
<accession>A0A2I0HPL6</accession>
<sequence length="725" mass="79221">MGSDREERKMVQRVKEILHDRPEQEIYAMLKECGMDPDEAVQRLLSQGRIVVLPHPYLATSVFTGRLWPGARIKKLSLRRIDTFHEVRSKRDRRKEMRETQDTRSRIGSGVSNGGWSIDRDDGRTTVQLNSNAPGTAPYKRENDSVTSSVSYPSSTTQSGGKPVSQQLSKDSDSFNAENRGQLTGTGSIVFSSSQPPTKSEPCGAVTGIGRSSIADIVWRGSLHNGSSVLAETSLHREDEEQESDAHGNSENFSSVGFSFASTGLLRAHRKDASDEQVSSNGDITCKTGSHGASAASDFHQVNYLGEPLPEQTKEEIGTVVLPSHVQALSADCSHLSFGTYNSKSSSKSGGVRLPTSSQLNAERLSMTGDGLSAQPLHNQLRRQQMVGAAIGEATIPVISDSASRGFQNSIHELMREPGYASSYRKEEIPQHYGDAAIGMQGNLLASSEQSFRTDSVPSTFLEASPLPLRYRSSASSFKSSAISLPETLMADTFHPFEPSSRTSVASHGIPHQLLDQAYSQQTNPLKQYAYLNNYKNIPESYGQIPLHQSLGSTKLGLPQFKRDDPARNFAMNGYSSSGFDSFQGANTFLGGFTPNSAVASSLSTVGYNNMLQNQIIQERNHFPPHGLGDVSSNGWSSGPGARAMSTAQEKAYYNMLLEKQLNLRHQQDQQFPRDYGSLGGFGSNHSQVGAAPESQLLHGFGDMTLNDRADPLLKQHQFWQQPRY</sequence>
<evidence type="ECO:0000259" key="2">
    <source>
        <dbReference type="Pfam" id="PF06972"/>
    </source>
</evidence>
<reference evidence="3 4" key="1">
    <citation type="submission" date="2017-11" db="EMBL/GenBank/DDBJ databases">
        <title>De-novo sequencing of pomegranate (Punica granatum L.) genome.</title>
        <authorList>
            <person name="Akparov Z."/>
            <person name="Amiraslanov A."/>
            <person name="Hajiyeva S."/>
            <person name="Abbasov M."/>
            <person name="Kaur K."/>
            <person name="Hamwieh A."/>
            <person name="Solovyev V."/>
            <person name="Salamov A."/>
            <person name="Braich B."/>
            <person name="Kosarev P."/>
            <person name="Mahmoud A."/>
            <person name="Hajiyev E."/>
            <person name="Babayeva S."/>
            <person name="Izzatullayeva V."/>
            <person name="Mammadov A."/>
            <person name="Mammadov A."/>
            <person name="Sharifova S."/>
            <person name="Ojaghi J."/>
            <person name="Eynullazada K."/>
            <person name="Bayramov B."/>
            <person name="Abdulazimova A."/>
            <person name="Shahmuradov I."/>
        </authorList>
    </citation>
    <scope>NUCLEOTIDE SEQUENCE [LARGE SCALE GENOMIC DNA]</scope>
    <source>
        <strain evidence="4">cv. AG2017</strain>
        <tissue evidence="3">Leaf</tissue>
    </source>
</reference>
<dbReference type="Proteomes" id="UP000233551">
    <property type="component" value="Unassembled WGS sequence"/>
</dbReference>
<name>A0A2I0HPL6_PUNGR</name>
<keyword evidence="4" id="KW-1185">Reference proteome</keyword>
<dbReference type="SUPFAM" id="SSF46934">
    <property type="entry name" value="UBA-like"/>
    <property type="match status" value="1"/>
</dbReference>
<feature type="compositionally biased region" description="Polar residues" evidence="1">
    <location>
        <begin position="125"/>
        <end position="134"/>
    </location>
</feature>
<dbReference type="STRING" id="22663.A0A2I0HPL6"/>
<feature type="compositionally biased region" description="Low complexity" evidence="1">
    <location>
        <begin position="145"/>
        <end position="159"/>
    </location>
</feature>
<dbReference type="CDD" id="cd14279">
    <property type="entry name" value="CUE"/>
    <property type="match status" value="1"/>
</dbReference>
<dbReference type="PANTHER" id="PTHR46445">
    <property type="entry name" value="RNA POLYMERASE II DEGRADATION FACTOR-LIKE PROTEIN (DUF1296)"/>
    <property type="match status" value="1"/>
</dbReference>
<dbReference type="Pfam" id="PF06972">
    <property type="entry name" value="GIP1_N"/>
    <property type="match status" value="1"/>
</dbReference>